<dbReference type="PANTHER" id="PTHR24305">
    <property type="entry name" value="CYTOCHROME P450"/>
    <property type="match status" value="1"/>
</dbReference>
<accession>V2WQY7</accession>
<dbReference type="InterPro" id="IPR002403">
    <property type="entry name" value="Cyt_P450_E_grp-IV"/>
</dbReference>
<dbReference type="Proteomes" id="UP000017559">
    <property type="component" value="Unassembled WGS sequence"/>
</dbReference>
<evidence type="ECO:0000256" key="4">
    <source>
        <dbReference type="ARBA" id="ARBA00010617"/>
    </source>
</evidence>
<keyword evidence="7 13" id="KW-0479">Metal-binding</keyword>
<keyword evidence="9 14" id="KW-0560">Oxidoreductase</keyword>
<dbReference type="GO" id="GO:0004497">
    <property type="term" value="F:monooxygenase activity"/>
    <property type="evidence" value="ECO:0007669"/>
    <property type="project" value="UniProtKB-KW"/>
</dbReference>
<evidence type="ECO:0000256" key="6">
    <source>
        <dbReference type="ARBA" id="ARBA00022692"/>
    </source>
</evidence>
<comment type="caution">
    <text evidence="15">The sequence shown here is derived from an EMBL/GenBank/DDBJ whole genome shotgun (WGS) entry which is preliminary data.</text>
</comment>
<dbReference type="GO" id="GO:0016020">
    <property type="term" value="C:membrane"/>
    <property type="evidence" value="ECO:0007669"/>
    <property type="project" value="UniProtKB-SubCell"/>
</dbReference>
<feature type="binding site" description="axial binding residue" evidence="13">
    <location>
        <position position="453"/>
    </location>
    <ligand>
        <name>heme</name>
        <dbReference type="ChEBI" id="CHEBI:30413"/>
    </ligand>
    <ligandPart>
        <name>Fe</name>
        <dbReference type="ChEBI" id="CHEBI:18248"/>
    </ligandPart>
</feature>
<dbReference type="InterPro" id="IPR001128">
    <property type="entry name" value="Cyt_P450"/>
</dbReference>
<dbReference type="GO" id="GO:0016705">
    <property type="term" value="F:oxidoreductase activity, acting on paired donors, with incorporation or reduction of molecular oxygen"/>
    <property type="evidence" value="ECO:0007669"/>
    <property type="project" value="InterPro"/>
</dbReference>
<dbReference type="PANTHER" id="PTHR24305:SF166">
    <property type="entry name" value="CYTOCHROME P450 12A4, MITOCHONDRIAL-RELATED"/>
    <property type="match status" value="1"/>
</dbReference>
<sequence length="509" mass="57275">MQLSEVYILLTLTIVGLFLRKILRPHPLDQFPGPALARWTWLYRAYYDIVVGGGWLSHLENLHKEFGPVVRVGCNELHFTDPAAYAEIYNSPYKMLKDPALYSKAFLFGLPPNVFSEVNPKDHSEIKSLISSYFSRKGILRLEHVIQERIDKLISQLLKNHRISPANMNHAFRSASLDIITLYTLQTSLDATSFPSFQHPAITGVTNVISSLWAFKHFTTLKEIALHLPCWLAIRINPGAKANIEMNAQVEELVDKALRDSENKPSSNMDGHDDNDLDVFHTITRNARIEGKLKHSSRVTRGWLIAEGGGLRIAGSDTVGNTCTIGTRCLIREDQVRIKLVQELETAWPDKGSSIPLERLEKLPYLTAVIKESLRLSFGVVTPMTRVVPDSGAVISGHPVPSGTIVSIGNSFVHMNPEIFPDPARFYPERWLEDKDHGLDRYLVTFGKGPRSCIGINLAWSELYMIFGNVFRKLDLHSGSDIRAEVQFGEYFAPLYKGDVLSATARERE</sequence>
<dbReference type="Pfam" id="PF00067">
    <property type="entry name" value="p450"/>
    <property type="match status" value="1"/>
</dbReference>
<keyword evidence="12" id="KW-0472">Membrane</keyword>
<comment type="subcellular location">
    <subcellularLocation>
        <location evidence="2">Membrane</location>
    </subcellularLocation>
</comment>
<dbReference type="AlphaFoldDB" id="V2WQY7"/>
<evidence type="ECO:0000256" key="12">
    <source>
        <dbReference type="ARBA" id="ARBA00023136"/>
    </source>
</evidence>
<dbReference type="CDD" id="cd11062">
    <property type="entry name" value="CYP58-like"/>
    <property type="match status" value="1"/>
</dbReference>
<evidence type="ECO:0000256" key="11">
    <source>
        <dbReference type="ARBA" id="ARBA00023033"/>
    </source>
</evidence>
<evidence type="ECO:0000313" key="16">
    <source>
        <dbReference type="Proteomes" id="UP000017559"/>
    </source>
</evidence>
<comment type="similarity">
    <text evidence="4 14">Belongs to the cytochrome P450 family.</text>
</comment>
<keyword evidence="6" id="KW-0812">Transmembrane</keyword>
<evidence type="ECO:0000256" key="3">
    <source>
        <dbReference type="ARBA" id="ARBA00004721"/>
    </source>
</evidence>
<dbReference type="InterPro" id="IPR017972">
    <property type="entry name" value="Cyt_P450_CS"/>
</dbReference>
<dbReference type="PRINTS" id="PR00465">
    <property type="entry name" value="EP450IV"/>
</dbReference>
<dbReference type="SUPFAM" id="SSF48264">
    <property type="entry name" value="Cytochrome P450"/>
    <property type="match status" value="1"/>
</dbReference>
<dbReference type="HOGENOM" id="CLU_001570_14_4_1"/>
<evidence type="ECO:0000256" key="5">
    <source>
        <dbReference type="ARBA" id="ARBA00022617"/>
    </source>
</evidence>
<keyword evidence="16" id="KW-1185">Reference proteome</keyword>
<dbReference type="InterPro" id="IPR036396">
    <property type="entry name" value="Cyt_P450_sf"/>
</dbReference>
<comment type="pathway">
    <text evidence="3">Secondary metabolite biosynthesis; terpenoid biosynthesis.</text>
</comment>
<dbReference type="GO" id="GO:0005506">
    <property type="term" value="F:iron ion binding"/>
    <property type="evidence" value="ECO:0007669"/>
    <property type="project" value="InterPro"/>
</dbReference>
<dbReference type="InterPro" id="IPR050121">
    <property type="entry name" value="Cytochrome_P450_monoxygenase"/>
</dbReference>
<evidence type="ECO:0000256" key="7">
    <source>
        <dbReference type="ARBA" id="ARBA00022723"/>
    </source>
</evidence>
<gene>
    <name evidence="15" type="ORF">Moror_5138</name>
</gene>
<proteinExistence type="inferred from homology"/>
<reference evidence="15 16" key="1">
    <citation type="journal article" date="2014" name="BMC Genomics">
        <title>Genome and secretome analysis of the hemibiotrophic fungal pathogen, Moniliophthora roreri, which causes frosty pod rot disease of cacao: mechanisms of the biotrophic and necrotrophic phases.</title>
        <authorList>
            <person name="Meinhardt L.W."/>
            <person name="Costa G.G.L."/>
            <person name="Thomazella D.P.T."/>
            <person name="Teixeira P.J.P.L."/>
            <person name="Carazzolle M.F."/>
            <person name="Schuster S.C."/>
            <person name="Carlson J.E."/>
            <person name="Guiltinan M.J."/>
            <person name="Mieczkowski P."/>
            <person name="Farmer A."/>
            <person name="Ramaraj T."/>
            <person name="Crozier J."/>
            <person name="Davis R.E."/>
            <person name="Shao J."/>
            <person name="Melnick R.L."/>
            <person name="Pereira G.A.G."/>
            <person name="Bailey B.A."/>
        </authorList>
    </citation>
    <scope>NUCLEOTIDE SEQUENCE [LARGE SCALE GENOMIC DNA]</scope>
    <source>
        <strain evidence="15 16">MCA 2997</strain>
    </source>
</reference>
<keyword evidence="10 13" id="KW-0408">Iron</keyword>
<dbReference type="Gene3D" id="1.10.630.10">
    <property type="entry name" value="Cytochrome P450"/>
    <property type="match status" value="1"/>
</dbReference>
<organism evidence="15 16">
    <name type="scientific">Moniliophthora roreri (strain MCA 2997)</name>
    <name type="common">Cocoa frosty pod rot fungus</name>
    <name type="synonym">Crinipellis roreri</name>
    <dbReference type="NCBI Taxonomy" id="1381753"/>
    <lineage>
        <taxon>Eukaryota</taxon>
        <taxon>Fungi</taxon>
        <taxon>Dikarya</taxon>
        <taxon>Basidiomycota</taxon>
        <taxon>Agaricomycotina</taxon>
        <taxon>Agaricomycetes</taxon>
        <taxon>Agaricomycetidae</taxon>
        <taxon>Agaricales</taxon>
        <taxon>Marasmiineae</taxon>
        <taxon>Marasmiaceae</taxon>
        <taxon>Moniliophthora</taxon>
    </lineage>
</organism>
<dbReference type="PROSITE" id="PS00086">
    <property type="entry name" value="CYTOCHROME_P450"/>
    <property type="match status" value="1"/>
</dbReference>
<evidence type="ECO:0000256" key="14">
    <source>
        <dbReference type="RuleBase" id="RU000461"/>
    </source>
</evidence>
<dbReference type="KEGG" id="mrr:Moror_5138"/>
<dbReference type="OrthoDB" id="1470350at2759"/>
<comment type="cofactor">
    <cofactor evidence="1 13">
        <name>heme</name>
        <dbReference type="ChEBI" id="CHEBI:30413"/>
    </cofactor>
</comment>
<name>V2WQY7_MONRO</name>
<evidence type="ECO:0000313" key="15">
    <source>
        <dbReference type="EMBL" id="ESK89253.1"/>
    </source>
</evidence>
<keyword evidence="11 14" id="KW-0503">Monooxygenase</keyword>
<protein>
    <submittedName>
        <fullName evidence="15">Benzoate 4-monooxygenase cytochrome p450</fullName>
    </submittedName>
</protein>
<evidence type="ECO:0000256" key="1">
    <source>
        <dbReference type="ARBA" id="ARBA00001971"/>
    </source>
</evidence>
<dbReference type="PRINTS" id="PR00385">
    <property type="entry name" value="P450"/>
</dbReference>
<evidence type="ECO:0000256" key="2">
    <source>
        <dbReference type="ARBA" id="ARBA00004370"/>
    </source>
</evidence>
<dbReference type="GO" id="GO:0020037">
    <property type="term" value="F:heme binding"/>
    <property type="evidence" value="ECO:0007669"/>
    <property type="project" value="InterPro"/>
</dbReference>
<evidence type="ECO:0000256" key="8">
    <source>
        <dbReference type="ARBA" id="ARBA00022989"/>
    </source>
</evidence>
<evidence type="ECO:0000256" key="9">
    <source>
        <dbReference type="ARBA" id="ARBA00023002"/>
    </source>
</evidence>
<keyword evidence="8" id="KW-1133">Transmembrane helix</keyword>
<dbReference type="EMBL" id="AWSO01000571">
    <property type="protein sequence ID" value="ESK89253.1"/>
    <property type="molecule type" value="Genomic_DNA"/>
</dbReference>
<evidence type="ECO:0000256" key="10">
    <source>
        <dbReference type="ARBA" id="ARBA00023004"/>
    </source>
</evidence>
<keyword evidence="5 13" id="KW-0349">Heme</keyword>
<evidence type="ECO:0000256" key="13">
    <source>
        <dbReference type="PIRSR" id="PIRSR602403-1"/>
    </source>
</evidence>